<dbReference type="InterPro" id="IPR045621">
    <property type="entry name" value="BPD_transp_1_N"/>
</dbReference>
<dbReference type="Gene3D" id="1.10.3720.10">
    <property type="entry name" value="MetI-like"/>
    <property type="match status" value="1"/>
</dbReference>
<comment type="subcellular location">
    <subcellularLocation>
        <location evidence="1 7">Cell membrane</location>
        <topology evidence="1 7">Multi-pass membrane protein</topology>
    </subcellularLocation>
</comment>
<feature type="transmembrane region" description="Helical" evidence="7">
    <location>
        <begin position="331"/>
        <end position="358"/>
    </location>
</feature>
<dbReference type="CDD" id="cd06261">
    <property type="entry name" value="TM_PBP2"/>
    <property type="match status" value="1"/>
</dbReference>
<evidence type="ECO:0000256" key="4">
    <source>
        <dbReference type="ARBA" id="ARBA00022692"/>
    </source>
</evidence>
<evidence type="ECO:0000256" key="3">
    <source>
        <dbReference type="ARBA" id="ARBA00022475"/>
    </source>
</evidence>
<dbReference type="PROSITE" id="PS50928">
    <property type="entry name" value="ABC_TM1"/>
    <property type="match status" value="1"/>
</dbReference>
<feature type="transmembrane region" description="Helical" evidence="7">
    <location>
        <begin position="228"/>
        <end position="251"/>
    </location>
</feature>
<dbReference type="Pfam" id="PF19300">
    <property type="entry name" value="BPD_transp_1_N"/>
    <property type="match status" value="1"/>
</dbReference>
<keyword evidence="4 7" id="KW-0812">Transmembrane</keyword>
<evidence type="ECO:0000313" key="9">
    <source>
        <dbReference type="Proteomes" id="UP000466931"/>
    </source>
</evidence>
<keyword evidence="5 7" id="KW-1133">Transmembrane helix</keyword>
<dbReference type="SUPFAM" id="SSF161098">
    <property type="entry name" value="MetI-like"/>
    <property type="match status" value="1"/>
</dbReference>
<dbReference type="InterPro" id="IPR035906">
    <property type="entry name" value="MetI-like_sf"/>
</dbReference>
<dbReference type="EMBL" id="AP022612">
    <property type="protein sequence ID" value="BBZ31698.1"/>
    <property type="molecule type" value="Genomic_DNA"/>
</dbReference>
<accession>A0A7I7XR48</accession>
<dbReference type="InterPro" id="IPR000515">
    <property type="entry name" value="MetI-like"/>
</dbReference>
<keyword evidence="2 7" id="KW-0813">Transport</keyword>
<keyword evidence="6 7" id="KW-0472">Membrane</keyword>
<dbReference type="Proteomes" id="UP000466931">
    <property type="component" value="Chromosome"/>
</dbReference>
<dbReference type="PANTHER" id="PTHR43163">
    <property type="entry name" value="DIPEPTIDE TRANSPORT SYSTEM PERMEASE PROTEIN DPPB-RELATED"/>
    <property type="match status" value="1"/>
</dbReference>
<evidence type="ECO:0000256" key="1">
    <source>
        <dbReference type="ARBA" id="ARBA00004651"/>
    </source>
</evidence>
<dbReference type="GO" id="GO:0005886">
    <property type="term" value="C:plasma membrane"/>
    <property type="evidence" value="ECO:0007669"/>
    <property type="project" value="UniProtKB-SubCell"/>
</dbReference>
<feature type="transmembrane region" description="Helical" evidence="7">
    <location>
        <begin position="160"/>
        <end position="181"/>
    </location>
</feature>
<dbReference type="Pfam" id="PF00528">
    <property type="entry name" value="BPD_transp_1"/>
    <property type="match status" value="1"/>
</dbReference>
<evidence type="ECO:0000313" key="8">
    <source>
        <dbReference type="EMBL" id="BBZ31698.1"/>
    </source>
</evidence>
<dbReference type="AlphaFoldDB" id="A0A7I7XR48"/>
<feature type="transmembrane region" description="Helical" evidence="7">
    <location>
        <begin position="32"/>
        <end position="54"/>
    </location>
</feature>
<organism evidence="8 9">
    <name type="scientific">Mycolicibacterium confluentis</name>
    <dbReference type="NCBI Taxonomy" id="28047"/>
    <lineage>
        <taxon>Bacteria</taxon>
        <taxon>Bacillati</taxon>
        <taxon>Actinomycetota</taxon>
        <taxon>Actinomycetes</taxon>
        <taxon>Mycobacteriales</taxon>
        <taxon>Mycobacteriaceae</taxon>
        <taxon>Mycolicibacterium</taxon>
    </lineage>
</organism>
<keyword evidence="3" id="KW-1003">Cell membrane</keyword>
<evidence type="ECO:0000256" key="7">
    <source>
        <dbReference type="RuleBase" id="RU363032"/>
    </source>
</evidence>
<dbReference type="OrthoDB" id="147639at2"/>
<feature type="transmembrane region" description="Helical" evidence="7">
    <location>
        <begin position="127"/>
        <end position="148"/>
    </location>
</feature>
<keyword evidence="9" id="KW-1185">Reference proteome</keyword>
<name>A0A7I7XR48_9MYCO</name>
<comment type="similarity">
    <text evidence="7">Belongs to the binding-protein-dependent transport system permease family.</text>
</comment>
<evidence type="ECO:0000256" key="6">
    <source>
        <dbReference type="ARBA" id="ARBA00023136"/>
    </source>
</evidence>
<reference evidence="8" key="2">
    <citation type="submission" date="2020-02" db="EMBL/GenBank/DDBJ databases">
        <authorList>
            <person name="Matsumoto Y."/>
            <person name="Motooka D."/>
            <person name="Nakamura S."/>
        </authorList>
    </citation>
    <scope>NUCLEOTIDE SEQUENCE</scope>
    <source>
        <strain evidence="8">JCM 13671</strain>
    </source>
</reference>
<evidence type="ECO:0000256" key="2">
    <source>
        <dbReference type="ARBA" id="ARBA00022448"/>
    </source>
</evidence>
<proteinExistence type="inferred from homology"/>
<sequence>MTVTVDTGPSAAPDPATRRGGQSRFGALSRYLGVRALLIIPTAWFLVTLVFFLMRGIGDPITAAAGGRLTPAQIAERKAEAGFDRPLLTQYWEYIAGLFRGDFGTTLTDRRPITDILLVNGAATLELAFWSLLIALALGIPLGLFAATHRDRWADVSLRLLAVLFYAAPVFFVGMLGKLLFSVKLGWLPASGRSSASTEIALSEVRPQTNIMIVDAILYGDSTYIIDVLLHAILPALALGLLTAGVFLRLVRVNMLQTLRSGYVDAAKARGLSPGVVTRRHAFRNALVPVVTVMGMQVALLLGGAVLTETTFEWNGLGLQLAHYLSARDFVAVQGIVTIIALIVAVMSFVIDLAVALIDPRVRF</sequence>
<protein>
    <submittedName>
        <fullName evidence="8">Putative oligopeptide ABC transporter, permease protein</fullName>
    </submittedName>
</protein>
<evidence type="ECO:0000256" key="5">
    <source>
        <dbReference type="ARBA" id="ARBA00022989"/>
    </source>
</evidence>
<dbReference type="GO" id="GO:0055085">
    <property type="term" value="P:transmembrane transport"/>
    <property type="evidence" value="ECO:0007669"/>
    <property type="project" value="InterPro"/>
</dbReference>
<feature type="transmembrane region" description="Helical" evidence="7">
    <location>
        <begin position="286"/>
        <end position="307"/>
    </location>
</feature>
<reference evidence="8" key="1">
    <citation type="journal article" date="2019" name="Emerg. Microbes Infect.">
        <title>Comprehensive subspecies identification of 175 nontuberculous mycobacteria species based on 7547 genomic profiles.</title>
        <authorList>
            <person name="Matsumoto Y."/>
            <person name="Kinjo T."/>
            <person name="Motooka D."/>
            <person name="Nabeya D."/>
            <person name="Jung N."/>
            <person name="Uechi K."/>
            <person name="Horii T."/>
            <person name="Iida T."/>
            <person name="Fujita J."/>
            <person name="Nakamura S."/>
        </authorList>
    </citation>
    <scope>NUCLEOTIDE SEQUENCE [LARGE SCALE GENOMIC DNA]</scope>
    <source>
        <strain evidence="8">JCM 13671</strain>
    </source>
</reference>
<gene>
    <name evidence="8" type="ORF">MCNF_03030</name>
</gene>
<dbReference type="PANTHER" id="PTHR43163:SF6">
    <property type="entry name" value="DIPEPTIDE TRANSPORT SYSTEM PERMEASE PROTEIN DPPB-RELATED"/>
    <property type="match status" value="1"/>
</dbReference>